<evidence type="ECO:0000313" key="2">
    <source>
        <dbReference type="EMBL" id="KAK6974158.1"/>
    </source>
</evidence>
<comment type="caution">
    <text evidence="2">The sequence shown here is derived from an EMBL/GenBank/DDBJ whole genome shotgun (WGS) entry which is preliminary data.</text>
</comment>
<gene>
    <name evidence="2" type="ORF">R3P38DRAFT_2812204</name>
</gene>
<feature type="compositionally biased region" description="Low complexity" evidence="1">
    <location>
        <begin position="493"/>
        <end position="510"/>
    </location>
</feature>
<dbReference type="AlphaFoldDB" id="A0AAV9Z7T0"/>
<proteinExistence type="predicted"/>
<sequence length="732" mass="81149">MPTRTISRDLKDRIPVLFFEKGLPVNQICSVLGVKKTLVYKTLDLFTTYGTSYNPHARRGGRPHKLNAVDVKFIEALLEQSHTIYLDEIQEKLTTQRGVSVSIPTIFGTLRRLHFTRKCVSVRALERNDLLRSAFMNKIADLVPDPNMLMFVDESAKDDRTSARTRGFETTFIDECVVRGRGYSSKNGISYSQKSNARLRTVFRTASSSTFMDSTPADEDTEHSSKVSAQVTFHSIVNGPAATSGAKSKTKPKDRKELKTKEFHHKFDITEDSYVALLKTILAKHGEEKYNVTDKMTYSIKVQLPGTKKTEAVDIDDYDEYKDLANTILEQKPVKMNIFVDMAVVEKRWSGRGFNRGSDNEDGEEVGVNDSNGLSDMERELARLRRKLEVRYQNDHNAGYTYVDPGTAESYELTPTMMKEWARAMYDGAATADKPASLDGVTFNPAKRQPALHPSRIAAGANLPQGAGAGITSDIGHLANMITTIVGVASGVKPTSTQPSTPQKSSQTQSRVPGVVNSPPVPTPSKLPRFLEYAETKLGVSNARMFETGLRENGYGPDILNVVESKELEALGISKGNVIRLKAGAESWWKSSEAKRKRTESESAGNSGTGIGQDVTVTPSKRVAYEVRYKDGGSSRLFGPRLSPGPRFQFPDREVYYKNLERNIFEPIPVGYRPVFELQPGDRDPFARPDDEDEFGGGGWDDHPPPPTIPSHPSTEYEAAQVLAGLNNPVNF</sequence>
<feature type="compositionally biased region" description="Basic and acidic residues" evidence="1">
    <location>
        <begin position="680"/>
        <end position="689"/>
    </location>
</feature>
<accession>A0AAV9Z7T0</accession>
<protein>
    <submittedName>
        <fullName evidence="2">Uncharacterized protein</fullName>
    </submittedName>
</protein>
<keyword evidence="3" id="KW-1185">Reference proteome</keyword>
<organism evidence="2 3">
    <name type="scientific">Favolaschia claudopus</name>
    <dbReference type="NCBI Taxonomy" id="2862362"/>
    <lineage>
        <taxon>Eukaryota</taxon>
        <taxon>Fungi</taxon>
        <taxon>Dikarya</taxon>
        <taxon>Basidiomycota</taxon>
        <taxon>Agaricomycotina</taxon>
        <taxon>Agaricomycetes</taxon>
        <taxon>Agaricomycetidae</taxon>
        <taxon>Agaricales</taxon>
        <taxon>Marasmiineae</taxon>
        <taxon>Mycenaceae</taxon>
        <taxon>Favolaschia</taxon>
    </lineage>
</organism>
<feature type="region of interest" description="Disordered" evidence="1">
    <location>
        <begin position="493"/>
        <end position="527"/>
    </location>
</feature>
<dbReference type="EMBL" id="JAWWNJ010000187">
    <property type="protein sequence ID" value="KAK6974158.1"/>
    <property type="molecule type" value="Genomic_DNA"/>
</dbReference>
<reference evidence="2 3" key="1">
    <citation type="journal article" date="2024" name="J Genomics">
        <title>Draft genome sequencing and assembly of Favolaschia claudopus CIRM-BRFM 2984 isolated from oak limbs.</title>
        <authorList>
            <person name="Navarro D."/>
            <person name="Drula E."/>
            <person name="Chaduli D."/>
            <person name="Cazenave R."/>
            <person name="Ahrendt S."/>
            <person name="Wang J."/>
            <person name="Lipzen A."/>
            <person name="Daum C."/>
            <person name="Barry K."/>
            <person name="Grigoriev I.V."/>
            <person name="Favel A."/>
            <person name="Rosso M.N."/>
            <person name="Martin F."/>
        </authorList>
    </citation>
    <scope>NUCLEOTIDE SEQUENCE [LARGE SCALE GENOMIC DNA]</scope>
    <source>
        <strain evidence="2 3">CIRM-BRFM 2984</strain>
    </source>
</reference>
<dbReference type="InterPro" id="IPR009057">
    <property type="entry name" value="Homeodomain-like_sf"/>
</dbReference>
<dbReference type="PANTHER" id="PTHR48472">
    <property type="entry name" value="TC1-LIKE TRANSPOSASE DDE DOMAIN-CONTAINING PROTEIN"/>
    <property type="match status" value="1"/>
</dbReference>
<feature type="region of interest" description="Disordered" evidence="1">
    <location>
        <begin position="680"/>
        <end position="714"/>
    </location>
</feature>
<dbReference type="Proteomes" id="UP001362999">
    <property type="component" value="Unassembled WGS sequence"/>
</dbReference>
<dbReference type="PANTHER" id="PTHR48472:SF1">
    <property type="entry name" value="TC1-LIKE TRANSPOSASE DDE DOMAIN-CONTAINING PROTEIN"/>
    <property type="match status" value="1"/>
</dbReference>
<dbReference type="SUPFAM" id="SSF46689">
    <property type="entry name" value="Homeodomain-like"/>
    <property type="match status" value="1"/>
</dbReference>
<name>A0AAV9Z7T0_9AGAR</name>
<feature type="region of interest" description="Disordered" evidence="1">
    <location>
        <begin position="592"/>
        <end position="615"/>
    </location>
</feature>
<evidence type="ECO:0000313" key="3">
    <source>
        <dbReference type="Proteomes" id="UP001362999"/>
    </source>
</evidence>
<evidence type="ECO:0000256" key="1">
    <source>
        <dbReference type="SAM" id="MobiDB-lite"/>
    </source>
</evidence>